<protein>
    <submittedName>
        <fullName evidence="3">Uncharacterized protein</fullName>
    </submittedName>
</protein>
<evidence type="ECO:0000256" key="2">
    <source>
        <dbReference type="SAM" id="Phobius"/>
    </source>
</evidence>
<keyword evidence="2" id="KW-0812">Transmembrane</keyword>
<evidence type="ECO:0000313" key="3">
    <source>
        <dbReference type="EMBL" id="MFC6043575.1"/>
    </source>
</evidence>
<evidence type="ECO:0000313" key="4">
    <source>
        <dbReference type="Proteomes" id="UP001596135"/>
    </source>
</evidence>
<proteinExistence type="predicted"/>
<evidence type="ECO:0000256" key="1">
    <source>
        <dbReference type="SAM" id="MobiDB-lite"/>
    </source>
</evidence>
<gene>
    <name evidence="3" type="ORF">ACFPYL_10840</name>
</gene>
<accession>A0ABW1LJI2</accession>
<feature type="transmembrane region" description="Helical" evidence="2">
    <location>
        <begin position="39"/>
        <end position="59"/>
    </location>
</feature>
<keyword evidence="2" id="KW-1133">Transmembrane helix</keyword>
<dbReference type="EMBL" id="JBHSRJ010000004">
    <property type="protein sequence ID" value="MFC6043575.1"/>
    <property type="molecule type" value="Genomic_DNA"/>
</dbReference>
<keyword evidence="4" id="KW-1185">Reference proteome</keyword>
<name>A0ABW1LJI2_9ACTN</name>
<dbReference type="Proteomes" id="UP001596135">
    <property type="component" value="Unassembled WGS sequence"/>
</dbReference>
<dbReference type="RefSeq" id="WP_379153741.1">
    <property type="nucleotide sequence ID" value="NZ_JBHSRJ010000004.1"/>
</dbReference>
<comment type="caution">
    <text evidence="3">The sequence shown here is derived from an EMBL/GenBank/DDBJ whole genome shotgun (WGS) entry which is preliminary data.</text>
</comment>
<organism evidence="3 4">
    <name type="scientific">Nocardioides hankookensis</name>
    <dbReference type="NCBI Taxonomy" id="443157"/>
    <lineage>
        <taxon>Bacteria</taxon>
        <taxon>Bacillati</taxon>
        <taxon>Actinomycetota</taxon>
        <taxon>Actinomycetes</taxon>
        <taxon>Propionibacteriales</taxon>
        <taxon>Nocardioidaceae</taxon>
        <taxon>Nocardioides</taxon>
    </lineage>
</organism>
<sequence>MSPRTIDELEHELHRDDHARPDGPDLAAIRAAGMQRRHLTALGAGVGVLASMVAVGLVVSGTFGAGGRAVDEPAPAAHPHEPSALAQRALTQVAGATQVSDWQVVVPQPASAAQTMPDVDVEVVGAPIDTGAHYYTGVTAYRPADFPSWLYSGVAHIEQTDLAEDGGYPVGSTEMGILVDAGPAYLGCAGHGDACAPALLIHGPAGWEYQWGMGTDDFLQDGSDMEVFLNDDYSTGAPGELVLAGLPGTDVARVDLVTTDGTTVPGHVESGTLVDGASMMWGTVVGQVAAVVAYDADGDVIEDHELKPCSGGVDCEVR</sequence>
<feature type="region of interest" description="Disordered" evidence="1">
    <location>
        <begin position="1"/>
        <end position="22"/>
    </location>
</feature>
<reference evidence="4" key="1">
    <citation type="journal article" date="2019" name="Int. J. Syst. Evol. Microbiol.">
        <title>The Global Catalogue of Microorganisms (GCM) 10K type strain sequencing project: providing services to taxonomists for standard genome sequencing and annotation.</title>
        <authorList>
            <consortium name="The Broad Institute Genomics Platform"/>
            <consortium name="The Broad Institute Genome Sequencing Center for Infectious Disease"/>
            <person name="Wu L."/>
            <person name="Ma J."/>
        </authorList>
    </citation>
    <scope>NUCLEOTIDE SEQUENCE [LARGE SCALE GENOMIC DNA]</scope>
    <source>
        <strain evidence="4">CCUG 54522</strain>
    </source>
</reference>
<keyword evidence="2" id="KW-0472">Membrane</keyword>